<dbReference type="InterPro" id="IPR029055">
    <property type="entry name" value="Ntn_hydrolases_N"/>
</dbReference>
<dbReference type="SUPFAM" id="SSF56235">
    <property type="entry name" value="N-terminal nucleophile aminohydrolases (Ntn hydrolases)"/>
    <property type="match status" value="1"/>
</dbReference>
<evidence type="ECO:0000256" key="4">
    <source>
        <dbReference type="ARBA" id="ARBA00026071"/>
    </source>
</evidence>
<comment type="subcellular location">
    <subcellularLocation>
        <location evidence="5">Cytoplasm</location>
    </subcellularLocation>
    <subcellularLocation>
        <location evidence="5">Nucleus</location>
    </subcellularLocation>
</comment>
<comment type="similarity">
    <text evidence="5">Belongs to the peptidase T1B family.</text>
</comment>
<dbReference type="InterPro" id="IPR035206">
    <property type="entry name" value="Proteasome_beta2"/>
</dbReference>
<reference evidence="6" key="1">
    <citation type="submission" date="2022-07" db="EMBL/GenBank/DDBJ databases">
        <title>Phylogenomic reconstructions and comparative analyses of Kickxellomycotina fungi.</title>
        <authorList>
            <person name="Reynolds N.K."/>
            <person name="Stajich J.E."/>
            <person name="Barry K."/>
            <person name="Grigoriev I.V."/>
            <person name="Crous P."/>
            <person name="Smith M.E."/>
        </authorList>
    </citation>
    <scope>NUCLEOTIDE SEQUENCE</scope>
    <source>
        <strain evidence="6">NRRL 1565</strain>
    </source>
</reference>
<accession>A0A9W8HYA8</accession>
<dbReference type="AlphaFoldDB" id="A0A9W8HYA8"/>
<dbReference type="Pfam" id="PF00227">
    <property type="entry name" value="Proteasome"/>
    <property type="match status" value="1"/>
</dbReference>
<evidence type="ECO:0000256" key="1">
    <source>
        <dbReference type="ARBA" id="ARBA00022490"/>
    </source>
</evidence>
<proteinExistence type="inferred from homology"/>
<dbReference type="Proteomes" id="UP001140094">
    <property type="component" value="Unassembled WGS sequence"/>
</dbReference>
<keyword evidence="1 5" id="KW-0963">Cytoplasm</keyword>
<dbReference type="OrthoDB" id="268428at2759"/>
<organism evidence="6 7">
    <name type="scientific">Coemansia guatemalensis</name>
    <dbReference type="NCBI Taxonomy" id="2761395"/>
    <lineage>
        <taxon>Eukaryota</taxon>
        <taxon>Fungi</taxon>
        <taxon>Fungi incertae sedis</taxon>
        <taxon>Zoopagomycota</taxon>
        <taxon>Kickxellomycotina</taxon>
        <taxon>Kickxellomycetes</taxon>
        <taxon>Kickxellales</taxon>
        <taxon>Kickxellaceae</taxon>
        <taxon>Coemansia</taxon>
    </lineage>
</organism>
<dbReference type="InterPro" id="IPR023333">
    <property type="entry name" value="Proteasome_suB-type"/>
</dbReference>
<dbReference type="EMBL" id="JANBUO010001281">
    <property type="protein sequence ID" value="KAJ2798951.1"/>
    <property type="molecule type" value="Genomic_DNA"/>
</dbReference>
<evidence type="ECO:0000256" key="5">
    <source>
        <dbReference type="RuleBase" id="RU004203"/>
    </source>
</evidence>
<evidence type="ECO:0000313" key="6">
    <source>
        <dbReference type="EMBL" id="KAJ2798951.1"/>
    </source>
</evidence>
<comment type="subunit">
    <text evidence="5">Component of the proteasome complex.</text>
</comment>
<dbReference type="PROSITE" id="PS51476">
    <property type="entry name" value="PROTEASOME_BETA_2"/>
    <property type="match status" value="1"/>
</dbReference>
<dbReference type="GO" id="GO:0005737">
    <property type="term" value="C:cytoplasm"/>
    <property type="evidence" value="ECO:0007669"/>
    <property type="project" value="UniProtKB-SubCell"/>
</dbReference>
<protein>
    <recommendedName>
        <fullName evidence="5">Proteasome subunit beta</fullName>
    </recommendedName>
</protein>
<name>A0A9W8HYA8_9FUNG</name>
<keyword evidence="7" id="KW-1185">Reference proteome</keyword>
<keyword evidence="2 5" id="KW-0647">Proteasome</keyword>
<dbReference type="GO" id="GO:0010498">
    <property type="term" value="P:proteasomal protein catabolic process"/>
    <property type="evidence" value="ECO:0007669"/>
    <property type="project" value="InterPro"/>
</dbReference>
<comment type="caution">
    <text evidence="6">The sequence shown here is derived from an EMBL/GenBank/DDBJ whole genome shotgun (WGS) entry which is preliminary data.</text>
</comment>
<dbReference type="GO" id="GO:0016787">
    <property type="term" value="F:hydrolase activity"/>
    <property type="evidence" value="ECO:0007669"/>
    <property type="project" value="UniProtKB-KW"/>
</dbReference>
<dbReference type="InterPro" id="IPR050115">
    <property type="entry name" value="Proteasome_alpha"/>
</dbReference>
<comment type="function">
    <text evidence="5">Component of the proteasome, a multicatalytic proteinase complex which is characterized by its ability to cleave peptides with Arg, Phe, Tyr, Leu, and Glu adjacent to the leaving group at neutral or slightly basic pH. The proteasome has an ATP-dependent proteolytic activity.</text>
</comment>
<evidence type="ECO:0000256" key="2">
    <source>
        <dbReference type="ARBA" id="ARBA00022942"/>
    </source>
</evidence>
<comment type="subunit">
    <text evidence="4">The 26S proteasome consists of a 20S proteasome core and two 19S regulatory subunits. The 20S proteasome core is composed of 28 subunits that are arranged in four stacked rings, resulting in a barrel-shaped structure. The two end rings are each formed by seven alpha subunits, and the two central rings are each formed by seven beta subunits. The catalytic chamber with the active sites is on the inside of the barrel.</text>
</comment>
<keyword evidence="3 5" id="KW-0539">Nucleus</keyword>
<dbReference type="CDD" id="cd03758">
    <property type="entry name" value="proteasome_beta_type_2"/>
    <property type="match status" value="1"/>
</dbReference>
<evidence type="ECO:0000313" key="7">
    <source>
        <dbReference type="Proteomes" id="UP001140094"/>
    </source>
</evidence>
<dbReference type="InterPro" id="IPR001353">
    <property type="entry name" value="Proteasome_sua/b"/>
</dbReference>
<sequence>MDAQFAIAGKSFAISVTDKGVAHSIVKMKHNADKTYELTPHTLMSVTGVPGDTSNFSEYIQGNVRLYGIRNSQNLSPSETASFIRGELANALRSRRPKQVNMLVMGYDKNTKESSLYWIDYLSAIAKIPYAAHGHCSYFVLSVMDREYNPDITLEQGFEIIKKCIAAVKMRFPINFSDYTIKVVDSDGVREVEMADI</sequence>
<dbReference type="GO" id="GO:0005839">
    <property type="term" value="C:proteasome core complex"/>
    <property type="evidence" value="ECO:0007669"/>
    <property type="project" value="InterPro"/>
</dbReference>
<keyword evidence="6" id="KW-0378">Hydrolase</keyword>
<gene>
    <name evidence="6" type="primary">PRE1</name>
    <name evidence="6" type="ORF">H4R20_004630</name>
</gene>
<dbReference type="GO" id="GO:0005634">
    <property type="term" value="C:nucleus"/>
    <property type="evidence" value="ECO:0007669"/>
    <property type="project" value="UniProtKB-SubCell"/>
</dbReference>
<dbReference type="Gene3D" id="3.60.20.10">
    <property type="entry name" value="Glutamine Phosphoribosylpyrophosphate, subunit 1, domain 1"/>
    <property type="match status" value="1"/>
</dbReference>
<dbReference type="FunFam" id="3.60.20.10:FF:000008">
    <property type="entry name" value="Proteasome subunit beta type-4"/>
    <property type="match status" value="1"/>
</dbReference>
<dbReference type="PANTHER" id="PTHR11599">
    <property type="entry name" value="PROTEASOME SUBUNIT ALPHA/BETA"/>
    <property type="match status" value="1"/>
</dbReference>
<evidence type="ECO:0000256" key="3">
    <source>
        <dbReference type="ARBA" id="ARBA00023242"/>
    </source>
</evidence>